<dbReference type="EMBL" id="JAGSOG010000194">
    <property type="protein sequence ID" value="MBR7837304.1"/>
    <property type="molecule type" value="Genomic_DNA"/>
</dbReference>
<keyword evidence="5" id="KW-1185">Reference proteome</keyword>
<evidence type="ECO:0000313" key="4">
    <source>
        <dbReference type="EMBL" id="MBR7837304.1"/>
    </source>
</evidence>
<dbReference type="SUPFAM" id="SSF51126">
    <property type="entry name" value="Pectin lyase-like"/>
    <property type="match status" value="1"/>
</dbReference>
<dbReference type="SUPFAM" id="SSF49313">
    <property type="entry name" value="Cadherin-like"/>
    <property type="match status" value="1"/>
</dbReference>
<dbReference type="GO" id="GO:0005975">
    <property type="term" value="P:carbohydrate metabolic process"/>
    <property type="evidence" value="ECO:0007669"/>
    <property type="project" value="UniProtKB-ARBA"/>
</dbReference>
<sequence length="452" mass="46079">MRTRVPVLALALTLAVAAAEQLTVGAPAAFAAGGDITTVCAGALSGSTYTLGADCDTTATLTVPDGLTVDGAGHEITAHDPDPAAGPSGLFLGPVVTNEGATMNLTHLTVRGTGFTSFGCNAGATPTVGVFYHNASGSMSGLKVLDITQHSTCQTVHSIQLRADTGPQTVSITGSTVAIYQRTALLVQGAVTLHASGDTFGPPDPLTPNPGGLAQNTVQIGSPAVPEPSSGTFTDNTVIGSSFGRLGAASTGMLIAGASGLSIRDNTFTGVGTDQGILFFGPNSDVTIAYNRIERTAQDRPGFEDHYGFGVDVDASSRPSTTLICNTFSGWNRNLVGITQPPCITSPAELPCVTVDEPVDLHLEAYLAEHTDLIWHLTSGELPPGLTLHRDGVITGTPTAVGTTTATIEVADPQEGTASRTFTFCVKAAPTTTPTTTPTTGTPIATSPTTYP</sequence>
<dbReference type="Pfam" id="PF13229">
    <property type="entry name" value="Beta_helix"/>
    <property type="match status" value="1"/>
</dbReference>
<proteinExistence type="predicted"/>
<name>A0A941EZR1_9ACTN</name>
<dbReference type="AlphaFoldDB" id="A0A941EZR1"/>
<protein>
    <submittedName>
        <fullName evidence="4">Right-handed parallel beta-helix repeat-containing protein</fullName>
    </submittedName>
</protein>
<dbReference type="RefSeq" id="WP_212531772.1">
    <property type="nucleotide sequence ID" value="NZ_JAGSOG010000194.1"/>
</dbReference>
<feature type="region of interest" description="Disordered" evidence="1">
    <location>
        <begin position="431"/>
        <end position="452"/>
    </location>
</feature>
<evidence type="ECO:0000259" key="3">
    <source>
        <dbReference type="Pfam" id="PF13229"/>
    </source>
</evidence>
<organism evidence="4 5">
    <name type="scientific">Actinospica durhamensis</name>
    <dbReference type="NCBI Taxonomy" id="1508375"/>
    <lineage>
        <taxon>Bacteria</taxon>
        <taxon>Bacillati</taxon>
        <taxon>Actinomycetota</taxon>
        <taxon>Actinomycetes</taxon>
        <taxon>Catenulisporales</taxon>
        <taxon>Actinospicaceae</taxon>
        <taxon>Actinospica</taxon>
    </lineage>
</organism>
<dbReference type="Proteomes" id="UP000675781">
    <property type="component" value="Unassembled WGS sequence"/>
</dbReference>
<feature type="signal peptide" evidence="2">
    <location>
        <begin position="1"/>
        <end position="18"/>
    </location>
</feature>
<dbReference type="InterPro" id="IPR012334">
    <property type="entry name" value="Pectin_lyas_fold"/>
</dbReference>
<dbReference type="InterPro" id="IPR039448">
    <property type="entry name" value="Beta_helix"/>
</dbReference>
<dbReference type="InterPro" id="IPR011050">
    <property type="entry name" value="Pectin_lyase_fold/virulence"/>
</dbReference>
<dbReference type="GO" id="GO:0005509">
    <property type="term" value="F:calcium ion binding"/>
    <property type="evidence" value="ECO:0007669"/>
    <property type="project" value="InterPro"/>
</dbReference>
<evidence type="ECO:0000256" key="2">
    <source>
        <dbReference type="SAM" id="SignalP"/>
    </source>
</evidence>
<accession>A0A941EZR1</accession>
<dbReference type="Gene3D" id="2.160.20.10">
    <property type="entry name" value="Single-stranded right-handed beta-helix, Pectin lyase-like"/>
    <property type="match status" value="1"/>
</dbReference>
<dbReference type="Gene3D" id="2.60.40.10">
    <property type="entry name" value="Immunoglobulins"/>
    <property type="match status" value="1"/>
</dbReference>
<feature type="non-terminal residue" evidence="4">
    <location>
        <position position="452"/>
    </location>
</feature>
<feature type="chain" id="PRO_5039651699" evidence="2">
    <location>
        <begin position="19"/>
        <end position="452"/>
    </location>
</feature>
<feature type="domain" description="Right handed beta helix" evidence="3">
    <location>
        <begin position="215"/>
        <end position="330"/>
    </location>
</feature>
<keyword evidence="2" id="KW-0732">Signal</keyword>
<gene>
    <name evidence="4" type="ORF">KDL01_28760</name>
</gene>
<evidence type="ECO:0000313" key="5">
    <source>
        <dbReference type="Proteomes" id="UP000675781"/>
    </source>
</evidence>
<dbReference type="InterPro" id="IPR013783">
    <property type="entry name" value="Ig-like_fold"/>
</dbReference>
<dbReference type="GO" id="GO:0016020">
    <property type="term" value="C:membrane"/>
    <property type="evidence" value="ECO:0007669"/>
    <property type="project" value="InterPro"/>
</dbReference>
<dbReference type="InterPro" id="IPR015919">
    <property type="entry name" value="Cadherin-like_sf"/>
</dbReference>
<comment type="caution">
    <text evidence="4">The sequence shown here is derived from an EMBL/GenBank/DDBJ whole genome shotgun (WGS) entry which is preliminary data.</text>
</comment>
<reference evidence="4" key="1">
    <citation type="submission" date="2021-04" db="EMBL/GenBank/DDBJ databases">
        <title>Genome based classification of Actinospica acidithermotolerans sp. nov., an actinobacterium isolated from an Indonesian hot spring.</title>
        <authorList>
            <person name="Kusuma A.B."/>
            <person name="Putra K.E."/>
            <person name="Nafisah S."/>
            <person name="Loh J."/>
            <person name="Nouioui I."/>
            <person name="Goodfellow M."/>
        </authorList>
    </citation>
    <scope>NUCLEOTIDE SEQUENCE</scope>
    <source>
        <strain evidence="4">CSCA 57</strain>
    </source>
</reference>
<evidence type="ECO:0000256" key="1">
    <source>
        <dbReference type="SAM" id="MobiDB-lite"/>
    </source>
</evidence>